<dbReference type="InterPro" id="IPR029050">
    <property type="entry name" value="Immunoprotect_excell_Ig-like"/>
</dbReference>
<dbReference type="Proteomes" id="UP000196581">
    <property type="component" value="Unassembled WGS sequence"/>
</dbReference>
<feature type="transmembrane region" description="Helical" evidence="3">
    <location>
        <begin position="54"/>
        <end position="74"/>
    </location>
</feature>
<feature type="region of interest" description="Disordered" evidence="2">
    <location>
        <begin position="1"/>
        <end position="26"/>
    </location>
</feature>
<keyword evidence="3" id="KW-0812">Transmembrane</keyword>
<name>A0A1X6WXG0_9MICO</name>
<evidence type="ECO:0000313" key="4">
    <source>
        <dbReference type="EMBL" id="SLM90388.1"/>
    </source>
</evidence>
<dbReference type="AlphaFoldDB" id="A0A1X6WXG0"/>
<keyword evidence="3" id="KW-1133">Transmembrane helix</keyword>
<feature type="compositionally biased region" description="Polar residues" evidence="2">
    <location>
        <begin position="161"/>
        <end position="170"/>
    </location>
</feature>
<proteinExistence type="predicted"/>
<feature type="compositionally biased region" description="Low complexity" evidence="2">
    <location>
        <begin position="1"/>
        <end position="10"/>
    </location>
</feature>
<evidence type="ECO:0000256" key="3">
    <source>
        <dbReference type="SAM" id="Phobius"/>
    </source>
</evidence>
<feature type="transmembrane region" description="Helical" evidence="3">
    <location>
        <begin position="86"/>
        <end position="108"/>
    </location>
</feature>
<sequence>MSMTTQYAPHPHTPPPHSQYPQSQPPKKQTNVIGVIALIVGVIGFVFACIPGALIIGWIMLPIAFILSLVGLFLPRKAKWSAITALIVSVVGTIVGVLVFFFVIVGAVDESFGGSDSSVVENDAAVTDEVDGGAGASTVDDEGSESSGGADAATSEAGSRENPSALGSTVTGDEWEITVVDFNAEADEEVLAGYDFNEPAAEGSKYVVAEVDVTYIGEGSSDPFLLDISYLTDSGNVVESYDTMAIAPEPTLNEIGEMYTGASGTGNVVFEVPADDEGLLRVAPGMIADDVFISTK</sequence>
<evidence type="ECO:0000256" key="2">
    <source>
        <dbReference type="SAM" id="MobiDB-lite"/>
    </source>
</evidence>
<reference evidence="5" key="1">
    <citation type="submission" date="2017-02" db="EMBL/GenBank/DDBJ databases">
        <authorList>
            <person name="Dridi B."/>
        </authorList>
    </citation>
    <scope>NUCLEOTIDE SEQUENCE [LARGE SCALE GENOMIC DNA]</scope>
    <source>
        <strain evidence="5">B Co 03.10</strain>
    </source>
</reference>
<dbReference type="EMBL" id="FWFF01000001">
    <property type="protein sequence ID" value="SLM90388.1"/>
    <property type="molecule type" value="Genomic_DNA"/>
</dbReference>
<accession>A0A1X6WXG0</accession>
<evidence type="ECO:0000313" key="5">
    <source>
        <dbReference type="Proteomes" id="UP000196581"/>
    </source>
</evidence>
<gene>
    <name evidence="4" type="ORF">FM105_01985</name>
</gene>
<evidence type="ECO:0008006" key="6">
    <source>
        <dbReference type="Google" id="ProtNLM"/>
    </source>
</evidence>
<keyword evidence="3" id="KW-0472">Membrane</keyword>
<keyword evidence="1" id="KW-0732">Signal</keyword>
<feature type="region of interest" description="Disordered" evidence="2">
    <location>
        <begin position="130"/>
        <end position="170"/>
    </location>
</feature>
<feature type="transmembrane region" description="Helical" evidence="3">
    <location>
        <begin position="30"/>
        <end position="48"/>
    </location>
</feature>
<evidence type="ECO:0000256" key="1">
    <source>
        <dbReference type="ARBA" id="ARBA00022729"/>
    </source>
</evidence>
<dbReference type="Gene3D" id="2.60.40.1240">
    <property type="match status" value="1"/>
</dbReference>
<organism evidence="4 5">
    <name type="scientific">Brevibacterium yomogidense</name>
    <dbReference type="NCBI Taxonomy" id="946573"/>
    <lineage>
        <taxon>Bacteria</taxon>
        <taxon>Bacillati</taxon>
        <taxon>Actinomycetota</taxon>
        <taxon>Actinomycetes</taxon>
        <taxon>Micrococcales</taxon>
        <taxon>Brevibacteriaceae</taxon>
        <taxon>Brevibacterium</taxon>
    </lineage>
</organism>
<protein>
    <recommendedName>
        <fullName evidence="6">DUF4352 domain-containing protein</fullName>
    </recommendedName>
</protein>
<keyword evidence="5" id="KW-1185">Reference proteome</keyword>